<dbReference type="Proteomes" id="UP001522868">
    <property type="component" value="Unassembled WGS sequence"/>
</dbReference>
<evidence type="ECO:0000313" key="7">
    <source>
        <dbReference type="Proteomes" id="UP001522868"/>
    </source>
</evidence>
<organism evidence="6 7">
    <name type="scientific">Streptomyces lichenis</name>
    <dbReference type="NCBI Taxonomy" id="2306967"/>
    <lineage>
        <taxon>Bacteria</taxon>
        <taxon>Bacillati</taxon>
        <taxon>Actinomycetota</taxon>
        <taxon>Actinomycetes</taxon>
        <taxon>Kitasatosporales</taxon>
        <taxon>Streptomycetaceae</taxon>
        <taxon>Streptomyces</taxon>
    </lineage>
</organism>
<reference evidence="6 7" key="1">
    <citation type="submission" date="2022-04" db="EMBL/GenBank/DDBJ databases">
        <title>Streptomyces sp. nov. LCR6-01 isolated from Lichen of Dirinaria sp.</title>
        <authorList>
            <person name="Kanchanasin P."/>
            <person name="Tanasupawat S."/>
            <person name="Phongsopitanun W."/>
        </authorList>
    </citation>
    <scope>NUCLEOTIDE SEQUENCE [LARGE SCALE GENOMIC DNA]</scope>
    <source>
        <strain evidence="6 7">LCR6-01</strain>
    </source>
</reference>
<evidence type="ECO:0000256" key="3">
    <source>
        <dbReference type="SAM" id="Phobius"/>
    </source>
</evidence>
<feature type="domain" description="Cell envelope-related transcriptional attenuator" evidence="4">
    <location>
        <begin position="245"/>
        <end position="407"/>
    </location>
</feature>
<dbReference type="RefSeq" id="WP_248636584.1">
    <property type="nucleotide sequence ID" value="NZ_JALPTH010000030.1"/>
</dbReference>
<feature type="region of interest" description="Disordered" evidence="2">
    <location>
        <begin position="618"/>
        <end position="640"/>
    </location>
</feature>
<feature type="domain" description="LytR/CpsA/Psr regulator C-terminal" evidence="5">
    <location>
        <begin position="521"/>
        <end position="612"/>
    </location>
</feature>
<feature type="region of interest" description="Disordered" evidence="2">
    <location>
        <begin position="1"/>
        <end position="167"/>
    </location>
</feature>
<protein>
    <submittedName>
        <fullName evidence="6">LCP family protein</fullName>
    </submittedName>
</protein>
<gene>
    <name evidence="6" type="ORF">M1O15_25880</name>
</gene>
<feature type="compositionally biased region" description="Polar residues" evidence="2">
    <location>
        <begin position="547"/>
        <end position="559"/>
    </location>
</feature>
<keyword evidence="7" id="KW-1185">Reference proteome</keyword>
<keyword evidence="3" id="KW-1133">Transmembrane helix</keyword>
<feature type="transmembrane region" description="Helical" evidence="3">
    <location>
        <begin position="169"/>
        <end position="192"/>
    </location>
</feature>
<feature type="region of interest" description="Disordered" evidence="2">
    <location>
        <begin position="547"/>
        <end position="573"/>
    </location>
</feature>
<evidence type="ECO:0000256" key="1">
    <source>
        <dbReference type="ARBA" id="ARBA00006068"/>
    </source>
</evidence>
<proteinExistence type="inferred from homology"/>
<dbReference type="InterPro" id="IPR050922">
    <property type="entry name" value="LytR/CpsA/Psr_CW_biosynth"/>
</dbReference>
<feature type="compositionally biased region" description="Basic residues" evidence="2">
    <location>
        <begin position="155"/>
        <end position="167"/>
    </location>
</feature>
<dbReference type="NCBIfam" id="TIGR00350">
    <property type="entry name" value="lytR_cpsA_psr"/>
    <property type="match status" value="1"/>
</dbReference>
<dbReference type="Gene3D" id="3.30.70.2390">
    <property type="match status" value="1"/>
</dbReference>
<feature type="compositionally biased region" description="Basic and acidic residues" evidence="2">
    <location>
        <begin position="1"/>
        <end position="11"/>
    </location>
</feature>
<evidence type="ECO:0000256" key="2">
    <source>
        <dbReference type="SAM" id="MobiDB-lite"/>
    </source>
</evidence>
<keyword evidence="3" id="KW-0812">Transmembrane</keyword>
<dbReference type="Gene3D" id="3.40.630.190">
    <property type="entry name" value="LCP protein"/>
    <property type="match status" value="1"/>
</dbReference>
<sequence length="640" mass="67210">MDAQSRGRVEDIDPADQWVLNPETGNYELRLDRSGPQQPETGTAHGAAGPSARRRAPGPRKDSASGTRTGAGSGSGTRTGSGSGSRTGSGSGSRTGSGSGSRTGSGSGSRTGSGSGTRTGSGSRSGSGSRTSADPARPVPGQRRRTAAAPPDPRGRRKRKQGASGKKKAVLWTAGIMGFVVVGASVTAYVIYNKLNGNINTIDVGDAANGGSLKDGPINILILGSDVRTGEGNEAYGDRENSTGHADTTFLFHVSEDRTNATALSIPRDLKTEIPDCPTKQPDGSTKVIPGNPFTRFNESFGVEGRDPGCTMRTVEKLIGVKPDHFMMADFNAVKTLTTAIEGVEVCLAEPIRDKSSKLNLDAGDHTIMGEQALAFLRNRHGLGNESDLDRIKQQQQFIASMIRKMKEETLGNPKRMYNLADAVTQALTVDKGIGDIPKLTGLGQEISSIDLKNITFATVPVQDNPAETVKATVVLDQAKAPQVFSMIQNDVSFTEVKKKEKAAKSKQEALLKGDRAEASEVRVDVYNGSGIAGAAQQTLSWLQNQQGVLKSSNQSNAPKEQDKTSLEYGPNQAGQARKLADLMGLPASAMKPAAEDAEAMQPMKLVLGGDFKGAGVSIAPPKKAPDVGQVGADKRICAQ</sequence>
<comment type="caution">
    <text evidence="6">The sequence shown here is derived from an EMBL/GenBank/DDBJ whole genome shotgun (WGS) entry which is preliminary data.</text>
</comment>
<dbReference type="InterPro" id="IPR004474">
    <property type="entry name" value="LytR_CpsA_psr"/>
</dbReference>
<evidence type="ECO:0000259" key="4">
    <source>
        <dbReference type="Pfam" id="PF03816"/>
    </source>
</evidence>
<comment type="similarity">
    <text evidence="1">Belongs to the LytR/CpsA/Psr (LCP) family.</text>
</comment>
<keyword evidence="3" id="KW-0472">Membrane</keyword>
<dbReference type="EMBL" id="JALPTH010000030">
    <property type="protein sequence ID" value="MCK8680761.1"/>
    <property type="molecule type" value="Genomic_DNA"/>
</dbReference>
<dbReference type="InterPro" id="IPR027381">
    <property type="entry name" value="LytR/CpsA/Psr_C"/>
</dbReference>
<feature type="compositionally biased region" description="Gly residues" evidence="2">
    <location>
        <begin position="69"/>
        <end position="125"/>
    </location>
</feature>
<accession>A0ABT0IHI3</accession>
<evidence type="ECO:0000259" key="5">
    <source>
        <dbReference type="Pfam" id="PF13399"/>
    </source>
</evidence>
<dbReference type="Pfam" id="PF13399">
    <property type="entry name" value="LytR_C"/>
    <property type="match status" value="1"/>
</dbReference>
<name>A0ABT0IHI3_9ACTN</name>
<dbReference type="Pfam" id="PF03816">
    <property type="entry name" value="LytR_cpsA_psr"/>
    <property type="match status" value="1"/>
</dbReference>
<dbReference type="PANTHER" id="PTHR33392:SF6">
    <property type="entry name" value="POLYISOPRENYL-TEICHOIC ACID--PEPTIDOGLYCAN TEICHOIC ACID TRANSFERASE TAGU"/>
    <property type="match status" value="1"/>
</dbReference>
<dbReference type="PANTHER" id="PTHR33392">
    <property type="entry name" value="POLYISOPRENYL-TEICHOIC ACID--PEPTIDOGLYCAN TEICHOIC ACID TRANSFERASE TAGU"/>
    <property type="match status" value="1"/>
</dbReference>
<evidence type="ECO:0000313" key="6">
    <source>
        <dbReference type="EMBL" id="MCK8680761.1"/>
    </source>
</evidence>